<evidence type="ECO:0000256" key="1">
    <source>
        <dbReference type="SAM" id="Coils"/>
    </source>
</evidence>
<protein>
    <submittedName>
        <fullName evidence="2">Uncharacterized protein</fullName>
    </submittedName>
</protein>
<proteinExistence type="predicted"/>
<feature type="coiled-coil region" evidence="1">
    <location>
        <begin position="344"/>
        <end position="413"/>
    </location>
</feature>
<accession>A0AAN7SZ76</accession>
<keyword evidence="3" id="KW-1185">Reference proteome</keyword>
<dbReference type="EMBL" id="JAVRRJ010000004">
    <property type="protein sequence ID" value="KAK5085416.1"/>
    <property type="molecule type" value="Genomic_DNA"/>
</dbReference>
<dbReference type="Proteomes" id="UP001309876">
    <property type="component" value="Unassembled WGS sequence"/>
</dbReference>
<evidence type="ECO:0000313" key="3">
    <source>
        <dbReference type="Proteomes" id="UP001309876"/>
    </source>
</evidence>
<keyword evidence="1" id="KW-0175">Coiled coil</keyword>
<reference evidence="2 3" key="1">
    <citation type="submission" date="2023-08" db="EMBL/GenBank/DDBJ databases">
        <title>Black Yeasts Isolated from many extreme environments.</title>
        <authorList>
            <person name="Coleine C."/>
            <person name="Stajich J.E."/>
            <person name="Selbmann L."/>
        </authorList>
    </citation>
    <scope>NUCLEOTIDE SEQUENCE [LARGE SCALE GENOMIC DNA]</scope>
    <source>
        <strain evidence="2 3">CCFEE 5910</strain>
    </source>
</reference>
<comment type="caution">
    <text evidence="2">The sequence shown here is derived from an EMBL/GenBank/DDBJ whole genome shotgun (WGS) entry which is preliminary data.</text>
</comment>
<sequence length="566" mass="66182">MLYEHPTNRAMGMPDVLTPDDRVSITDLPPEVIDQICSRLFDEHAINVNVRRRWMGSRSQRLMRGFPTAISRLSGLMQTSRLFRERAQECIGREGLFYANAMNFVDLPLALGPANTQLIKRLQIQCFYADKMLDEDVWPELHSMLKLHLPNLEELEVWSWSQGPAYSDAEAGPAYQNLTREQQDFYGLMKFAAFLKHPNLKRVIACAENERTSSDGWPQVRTSVILDTGEKRRTWRSVLQESHAPHDTLQVLSKDRVLNATLIRKTKKVDLAQTPLKTLILEPQAGKTEATLSTSEEHIQQGWPWRGNDELIDFCEELDSLSQLNKPDLMQTLVAKWERTLLENQQLTRERDEYKMKSEDLESGSAEMRLQLKRLQQQVTHDRDDLDWQIDELRRKVQRLERLERRVEYQDQDWTDFCEAIEMLHDNQLSEWIVSDESDIRGPECLDKADLIQTIVNDRDKSFIAKEDSEGKQKEADGRIRGLEWNLQYTQEGVDNLKDGLERSKQENKETNDLYYEAYNEKEWLAYENGMLQGRTRTFKRMVHRLEQEKDDWADARGAIETLYDG</sequence>
<dbReference type="AlphaFoldDB" id="A0AAN7SZ76"/>
<evidence type="ECO:0000313" key="2">
    <source>
        <dbReference type="EMBL" id="KAK5085416.1"/>
    </source>
</evidence>
<name>A0AAN7SZ76_9EURO</name>
<gene>
    <name evidence="2" type="ORF">LTR05_004701</name>
</gene>
<organism evidence="2 3">
    <name type="scientific">Lithohypha guttulata</name>
    <dbReference type="NCBI Taxonomy" id="1690604"/>
    <lineage>
        <taxon>Eukaryota</taxon>
        <taxon>Fungi</taxon>
        <taxon>Dikarya</taxon>
        <taxon>Ascomycota</taxon>
        <taxon>Pezizomycotina</taxon>
        <taxon>Eurotiomycetes</taxon>
        <taxon>Chaetothyriomycetidae</taxon>
        <taxon>Chaetothyriales</taxon>
        <taxon>Trichomeriaceae</taxon>
        <taxon>Lithohypha</taxon>
    </lineage>
</organism>